<evidence type="ECO:0000256" key="3">
    <source>
        <dbReference type="ARBA" id="ARBA00023082"/>
    </source>
</evidence>
<dbReference type="Gene3D" id="1.10.1740.10">
    <property type="match status" value="1"/>
</dbReference>
<dbReference type="PANTHER" id="PTHR43133:SF8">
    <property type="entry name" value="RNA POLYMERASE SIGMA FACTOR HI_1459-RELATED"/>
    <property type="match status" value="1"/>
</dbReference>
<feature type="compositionally biased region" description="Basic and acidic residues" evidence="6">
    <location>
        <begin position="10"/>
        <end position="22"/>
    </location>
</feature>
<evidence type="ECO:0000256" key="4">
    <source>
        <dbReference type="ARBA" id="ARBA00023125"/>
    </source>
</evidence>
<dbReference type="GO" id="GO:0006352">
    <property type="term" value="P:DNA-templated transcription initiation"/>
    <property type="evidence" value="ECO:0007669"/>
    <property type="project" value="InterPro"/>
</dbReference>
<dbReference type="NCBIfam" id="TIGR02937">
    <property type="entry name" value="sigma70-ECF"/>
    <property type="match status" value="1"/>
</dbReference>
<dbReference type="InterPro" id="IPR036388">
    <property type="entry name" value="WH-like_DNA-bd_sf"/>
</dbReference>
<proteinExistence type="inferred from homology"/>
<evidence type="ECO:0000259" key="7">
    <source>
        <dbReference type="Pfam" id="PF04542"/>
    </source>
</evidence>
<keyword evidence="4" id="KW-0238">DNA-binding</keyword>
<evidence type="ECO:0000256" key="2">
    <source>
        <dbReference type="ARBA" id="ARBA00023015"/>
    </source>
</evidence>
<dbReference type="InterPro" id="IPR013325">
    <property type="entry name" value="RNA_pol_sigma_r2"/>
</dbReference>
<evidence type="ECO:0000313" key="9">
    <source>
        <dbReference type="Proteomes" id="UP000280197"/>
    </source>
</evidence>
<gene>
    <name evidence="8" type="ORF">EJC51_28180</name>
</gene>
<keyword evidence="9" id="KW-1185">Reference proteome</keyword>
<keyword evidence="5" id="KW-0804">Transcription</keyword>
<sequence length="196" mass="22148">MYPNEQFGSAEDRRGPVSPDDTERTFTEFVRSYSTRLYAIAYRRCGNRQLADDILQTAFVRVWKAWPNLMHLMDQEAVPLGYVHTAIRNLVVDHHRAAERRPESPWEDERDGQSPAACDVAEEAVFRAMGNELWAAVATLDETQQGLIDLIYVGQSSTAAAGRALGLTETTARRYHEAALSRLREMIGCDTEEDQV</sequence>
<keyword evidence="3" id="KW-0731">Sigma factor</keyword>
<name>A0A3Q9C1H3_9ACTN</name>
<dbReference type="Proteomes" id="UP000280197">
    <property type="component" value="Chromosome"/>
</dbReference>
<dbReference type="SUPFAM" id="SSF88659">
    <property type="entry name" value="Sigma3 and sigma4 domains of RNA polymerase sigma factors"/>
    <property type="match status" value="1"/>
</dbReference>
<evidence type="ECO:0000313" key="8">
    <source>
        <dbReference type="EMBL" id="AZP19605.1"/>
    </source>
</evidence>
<comment type="similarity">
    <text evidence="1">Belongs to the sigma-70 factor family. ECF subfamily.</text>
</comment>
<organism evidence="8 9">
    <name type="scientific">Streptomyces aquilus</name>
    <dbReference type="NCBI Taxonomy" id="2548456"/>
    <lineage>
        <taxon>Bacteria</taxon>
        <taxon>Bacillati</taxon>
        <taxon>Actinomycetota</taxon>
        <taxon>Actinomycetes</taxon>
        <taxon>Kitasatosporales</taxon>
        <taxon>Streptomycetaceae</taxon>
        <taxon>Streptomyces</taxon>
    </lineage>
</organism>
<dbReference type="SUPFAM" id="SSF88946">
    <property type="entry name" value="Sigma2 domain of RNA polymerase sigma factors"/>
    <property type="match status" value="1"/>
</dbReference>
<protein>
    <submittedName>
        <fullName evidence="8">Sigma-70 family RNA polymerase sigma factor</fullName>
    </submittedName>
</protein>
<dbReference type="InterPro" id="IPR014284">
    <property type="entry name" value="RNA_pol_sigma-70_dom"/>
</dbReference>
<dbReference type="Gene3D" id="1.10.10.10">
    <property type="entry name" value="Winged helix-like DNA-binding domain superfamily/Winged helix DNA-binding domain"/>
    <property type="match status" value="1"/>
</dbReference>
<feature type="region of interest" description="Disordered" evidence="6">
    <location>
        <begin position="1"/>
        <end position="22"/>
    </location>
</feature>
<dbReference type="InterPro" id="IPR039425">
    <property type="entry name" value="RNA_pol_sigma-70-like"/>
</dbReference>
<dbReference type="KEGG" id="saqu:EJC51_28180"/>
<dbReference type="GO" id="GO:0003677">
    <property type="term" value="F:DNA binding"/>
    <property type="evidence" value="ECO:0007669"/>
    <property type="project" value="UniProtKB-KW"/>
</dbReference>
<dbReference type="EMBL" id="CP034463">
    <property type="protein sequence ID" value="AZP19605.1"/>
    <property type="molecule type" value="Genomic_DNA"/>
</dbReference>
<reference evidence="8 9" key="1">
    <citation type="submission" date="2018-12" db="EMBL/GenBank/DDBJ databases">
        <authorList>
            <person name="Li K."/>
        </authorList>
    </citation>
    <scope>NUCLEOTIDE SEQUENCE [LARGE SCALE GENOMIC DNA]</scope>
    <source>
        <strain evidence="9">CR22</strain>
    </source>
</reference>
<dbReference type="InterPro" id="IPR007627">
    <property type="entry name" value="RNA_pol_sigma70_r2"/>
</dbReference>
<evidence type="ECO:0000256" key="6">
    <source>
        <dbReference type="SAM" id="MobiDB-lite"/>
    </source>
</evidence>
<dbReference type="PANTHER" id="PTHR43133">
    <property type="entry name" value="RNA POLYMERASE ECF-TYPE SIGMA FACTO"/>
    <property type="match status" value="1"/>
</dbReference>
<accession>A0A3Q9C1H3</accession>
<dbReference type="Pfam" id="PF04542">
    <property type="entry name" value="Sigma70_r2"/>
    <property type="match status" value="1"/>
</dbReference>
<feature type="domain" description="RNA polymerase sigma-70 region 2" evidence="7">
    <location>
        <begin position="29"/>
        <end position="100"/>
    </location>
</feature>
<dbReference type="GO" id="GO:0016987">
    <property type="term" value="F:sigma factor activity"/>
    <property type="evidence" value="ECO:0007669"/>
    <property type="project" value="UniProtKB-KW"/>
</dbReference>
<evidence type="ECO:0000256" key="1">
    <source>
        <dbReference type="ARBA" id="ARBA00010641"/>
    </source>
</evidence>
<evidence type="ECO:0000256" key="5">
    <source>
        <dbReference type="ARBA" id="ARBA00023163"/>
    </source>
</evidence>
<dbReference type="InterPro" id="IPR013324">
    <property type="entry name" value="RNA_pol_sigma_r3/r4-like"/>
</dbReference>
<dbReference type="RefSeq" id="WP_126273650.1">
    <property type="nucleotide sequence ID" value="NZ_CP034463.1"/>
</dbReference>
<keyword evidence="2" id="KW-0805">Transcription regulation</keyword>
<dbReference type="AlphaFoldDB" id="A0A3Q9C1H3"/>